<dbReference type="AlphaFoldDB" id="A0A699YEN4"/>
<keyword evidence="2" id="KW-1185">Reference proteome</keyword>
<evidence type="ECO:0000313" key="1">
    <source>
        <dbReference type="EMBL" id="GFH08600.1"/>
    </source>
</evidence>
<gene>
    <name evidence="1" type="ORF">HaLaN_03586</name>
</gene>
<accession>A0A699YEN4</accession>
<protein>
    <submittedName>
        <fullName evidence="1">Uncharacterized protein</fullName>
    </submittedName>
</protein>
<organism evidence="1 2">
    <name type="scientific">Haematococcus lacustris</name>
    <name type="common">Green alga</name>
    <name type="synonym">Haematococcus pluvialis</name>
    <dbReference type="NCBI Taxonomy" id="44745"/>
    <lineage>
        <taxon>Eukaryota</taxon>
        <taxon>Viridiplantae</taxon>
        <taxon>Chlorophyta</taxon>
        <taxon>core chlorophytes</taxon>
        <taxon>Chlorophyceae</taxon>
        <taxon>CS clade</taxon>
        <taxon>Chlamydomonadales</taxon>
        <taxon>Haematococcaceae</taxon>
        <taxon>Haematococcus</taxon>
    </lineage>
</organism>
<comment type="caution">
    <text evidence="1">The sequence shown here is derived from an EMBL/GenBank/DDBJ whole genome shotgun (WGS) entry which is preliminary data.</text>
</comment>
<reference evidence="1 2" key="1">
    <citation type="submission" date="2020-02" db="EMBL/GenBank/DDBJ databases">
        <title>Draft genome sequence of Haematococcus lacustris strain NIES-144.</title>
        <authorList>
            <person name="Morimoto D."/>
            <person name="Nakagawa S."/>
            <person name="Yoshida T."/>
            <person name="Sawayama S."/>
        </authorList>
    </citation>
    <scope>NUCLEOTIDE SEQUENCE [LARGE SCALE GENOMIC DNA]</scope>
    <source>
        <strain evidence="1 2">NIES-144</strain>
    </source>
</reference>
<proteinExistence type="predicted"/>
<dbReference type="EMBL" id="BLLF01000171">
    <property type="protein sequence ID" value="GFH08600.1"/>
    <property type="molecule type" value="Genomic_DNA"/>
</dbReference>
<sequence length="280" mass="30891">MAQVVASVPVDSTHRVSKKRDIAAATTTSNEWLLDSSKSTGGSMWPDVLQSKQGLTCTAQYGLAEEFSTDSMASEQETLVCDELLLSEQPKASCSSPALSSEPTICHHLPSTQQPSEDVVEMISNEAAREIAIAPSPMFLDQHPSTVDAPGITAAARQTAISWLVEPRAVEEGEMQTSFHLVTATRLCLFVYVTLPLARCLLGCRMQERRRRSSYEDHLTSGCRWGSVMSTMQRPQHSCRPCRPSCQMLCHMMISMMIEMTDKVGRSTNVLDQSYQVRLA</sequence>
<dbReference type="Proteomes" id="UP000485058">
    <property type="component" value="Unassembled WGS sequence"/>
</dbReference>
<evidence type="ECO:0000313" key="2">
    <source>
        <dbReference type="Proteomes" id="UP000485058"/>
    </source>
</evidence>
<name>A0A699YEN4_HAELA</name>